<feature type="signal peptide" evidence="11">
    <location>
        <begin position="1"/>
        <end position="26"/>
    </location>
</feature>
<keyword evidence="3 11" id="KW-0813">Transport</keyword>
<evidence type="ECO:0000259" key="14">
    <source>
        <dbReference type="Pfam" id="PF02932"/>
    </source>
</evidence>
<dbReference type="SUPFAM" id="SSF90112">
    <property type="entry name" value="Neurotransmitter-gated ion-channel transmembrane pore"/>
    <property type="match status" value="1"/>
</dbReference>
<accession>A0AAV4B4Y8</accession>
<dbReference type="InterPro" id="IPR036734">
    <property type="entry name" value="Neur_chan_lig-bd_sf"/>
</dbReference>
<dbReference type="PROSITE" id="PS00236">
    <property type="entry name" value="NEUROTR_ION_CHANNEL"/>
    <property type="match status" value="1"/>
</dbReference>
<feature type="domain" description="Neurotransmitter-gated ion-channel ligand-binding" evidence="13">
    <location>
        <begin position="155"/>
        <end position="292"/>
    </location>
</feature>
<evidence type="ECO:0000256" key="7">
    <source>
        <dbReference type="ARBA" id="ARBA00022989"/>
    </source>
</evidence>
<keyword evidence="10 11" id="KW-0407">Ion channel</keyword>
<dbReference type="InterPro" id="IPR038050">
    <property type="entry name" value="Neuro_actylchol_rec"/>
</dbReference>
<dbReference type="GO" id="GO:0005886">
    <property type="term" value="C:plasma membrane"/>
    <property type="evidence" value="ECO:0007669"/>
    <property type="project" value="UniProtKB-SubCell"/>
</dbReference>
<keyword evidence="5 11" id="KW-0812">Transmembrane</keyword>
<keyword evidence="16" id="KW-1185">Reference proteome</keyword>
<feature type="transmembrane region" description="Helical" evidence="11">
    <location>
        <begin position="433"/>
        <end position="452"/>
    </location>
</feature>
<dbReference type="Proteomes" id="UP000735302">
    <property type="component" value="Unassembled WGS sequence"/>
</dbReference>
<evidence type="ECO:0000256" key="5">
    <source>
        <dbReference type="ARBA" id="ARBA00022692"/>
    </source>
</evidence>
<feature type="transmembrane region" description="Helical" evidence="11">
    <location>
        <begin position="325"/>
        <end position="344"/>
    </location>
</feature>
<keyword evidence="4" id="KW-1003">Cell membrane</keyword>
<comment type="similarity">
    <text evidence="11">Belongs to the ligand-gated ion channel (TC 1.A.9) family.</text>
</comment>
<feature type="region of interest" description="Disordered" evidence="12">
    <location>
        <begin position="119"/>
        <end position="143"/>
    </location>
</feature>
<feature type="chain" id="PRO_5043097184" evidence="11">
    <location>
        <begin position="27"/>
        <end position="455"/>
    </location>
</feature>
<dbReference type="InterPro" id="IPR018000">
    <property type="entry name" value="Neurotransmitter_ion_chnl_CS"/>
</dbReference>
<evidence type="ECO:0000256" key="2">
    <source>
        <dbReference type="ARBA" id="ARBA00004236"/>
    </source>
</evidence>
<evidence type="ECO:0000256" key="12">
    <source>
        <dbReference type="SAM" id="MobiDB-lite"/>
    </source>
</evidence>
<evidence type="ECO:0000256" key="3">
    <source>
        <dbReference type="ARBA" id="ARBA00022448"/>
    </source>
</evidence>
<evidence type="ECO:0000259" key="13">
    <source>
        <dbReference type="Pfam" id="PF02931"/>
    </source>
</evidence>
<feature type="transmembrane region" description="Helical" evidence="11">
    <location>
        <begin position="359"/>
        <end position="382"/>
    </location>
</feature>
<dbReference type="AlphaFoldDB" id="A0AAV4B4Y8"/>
<evidence type="ECO:0000256" key="1">
    <source>
        <dbReference type="ARBA" id="ARBA00004141"/>
    </source>
</evidence>
<proteinExistence type="inferred from homology"/>
<dbReference type="Pfam" id="PF02931">
    <property type="entry name" value="Neur_chan_LBD"/>
    <property type="match status" value="2"/>
</dbReference>
<dbReference type="PRINTS" id="PR00252">
    <property type="entry name" value="NRIONCHANNEL"/>
</dbReference>
<dbReference type="InterPro" id="IPR006201">
    <property type="entry name" value="Neur_channel"/>
</dbReference>
<dbReference type="PRINTS" id="PR00253">
    <property type="entry name" value="GABAARECEPTR"/>
</dbReference>
<evidence type="ECO:0000256" key="10">
    <source>
        <dbReference type="ARBA" id="ARBA00023303"/>
    </source>
</evidence>
<dbReference type="Gene3D" id="1.20.58.390">
    <property type="entry name" value="Neurotransmitter-gated ion-channel transmembrane domain"/>
    <property type="match status" value="1"/>
</dbReference>
<feature type="transmembrane region" description="Helical" evidence="11">
    <location>
        <begin position="294"/>
        <end position="318"/>
    </location>
</feature>
<sequence length="455" mass="52084">MNSKVRFCYAQVFAFTLNLLLGASESQLDKTISALLENGSYDPKIPPDYSSDYPVEVGVQIVILSMDSVDESSMDYSLTVYLRQKWQDSRLRFNPELYIGDHWQEAKNKTSIVTTASLGQNHESSSTAPSSVTHNGSYVDQSTEIPGDGKHIYNRLELDTRLMDKVWSPDTFFINERQAKFHEITVPNKLMHVFSNGTVFYSVRLSMTLTCHMTLSHYPFDHQECPLMLGSYGFTTHNLVYHWKDNNAVVIHGDVELPTFSITHWNMTRCHEFVDETLGNFSCLQVSVYLSRSYGYYVTQVYIPSILIVTLSWVNFWLDIDAIPARITLGLLSVLTMTTMSVGTRSDLPRVSYVKAIDVWTAVCLMFVFSALLEFAYVNVTARVEKRRMSMRDAVKLASANLRAMEDGKVEPRRPQAQPTVNKRERARRVDKISRIVFPSCFAAFNVFYWSFYMT</sequence>
<dbReference type="InterPro" id="IPR006028">
    <property type="entry name" value="GABAA/Glycine_rcpt"/>
</dbReference>
<dbReference type="InterPro" id="IPR006202">
    <property type="entry name" value="Neur_chan_lig-bd"/>
</dbReference>
<evidence type="ECO:0000313" key="15">
    <source>
        <dbReference type="EMBL" id="GFO14262.1"/>
    </source>
</evidence>
<dbReference type="GO" id="GO:0005230">
    <property type="term" value="F:extracellular ligand-gated monoatomic ion channel activity"/>
    <property type="evidence" value="ECO:0007669"/>
    <property type="project" value="InterPro"/>
</dbReference>
<comment type="caution">
    <text evidence="15">The sequence shown here is derived from an EMBL/GenBank/DDBJ whole genome shotgun (WGS) entry which is preliminary data.</text>
</comment>
<keyword evidence="9 11" id="KW-0472">Membrane</keyword>
<evidence type="ECO:0000256" key="4">
    <source>
        <dbReference type="ARBA" id="ARBA00022475"/>
    </source>
</evidence>
<keyword evidence="15" id="KW-0675">Receptor</keyword>
<dbReference type="InterPro" id="IPR006029">
    <property type="entry name" value="Neurotrans-gated_channel_TM"/>
</dbReference>
<feature type="domain" description="Neurotransmitter-gated ion-channel ligand-binding" evidence="13">
    <location>
        <begin position="31"/>
        <end position="100"/>
    </location>
</feature>
<protein>
    <submittedName>
        <fullName evidence="15">Glycine receptor subunit alpha-1</fullName>
    </submittedName>
</protein>
<organism evidence="15 16">
    <name type="scientific">Plakobranchus ocellatus</name>
    <dbReference type="NCBI Taxonomy" id="259542"/>
    <lineage>
        <taxon>Eukaryota</taxon>
        <taxon>Metazoa</taxon>
        <taxon>Spiralia</taxon>
        <taxon>Lophotrochozoa</taxon>
        <taxon>Mollusca</taxon>
        <taxon>Gastropoda</taxon>
        <taxon>Heterobranchia</taxon>
        <taxon>Euthyneura</taxon>
        <taxon>Panpulmonata</taxon>
        <taxon>Sacoglossa</taxon>
        <taxon>Placobranchoidea</taxon>
        <taxon>Plakobranchidae</taxon>
        <taxon>Plakobranchus</taxon>
    </lineage>
</organism>
<gene>
    <name evidence="15" type="ORF">PoB_004076700</name>
</gene>
<name>A0AAV4B4Y8_9GAST</name>
<dbReference type="EMBL" id="BLXT01004553">
    <property type="protein sequence ID" value="GFO14262.1"/>
    <property type="molecule type" value="Genomic_DNA"/>
</dbReference>
<keyword evidence="8 11" id="KW-0406">Ion transport</keyword>
<evidence type="ECO:0000256" key="6">
    <source>
        <dbReference type="ARBA" id="ARBA00022729"/>
    </source>
</evidence>
<evidence type="ECO:0000256" key="11">
    <source>
        <dbReference type="RuleBase" id="RU000687"/>
    </source>
</evidence>
<dbReference type="GO" id="GO:0004888">
    <property type="term" value="F:transmembrane signaling receptor activity"/>
    <property type="evidence" value="ECO:0007669"/>
    <property type="project" value="InterPro"/>
</dbReference>
<dbReference type="Pfam" id="PF02932">
    <property type="entry name" value="Neur_chan_memb"/>
    <property type="match status" value="1"/>
</dbReference>
<dbReference type="SUPFAM" id="SSF63712">
    <property type="entry name" value="Nicotinic receptor ligand binding domain-like"/>
    <property type="match status" value="2"/>
</dbReference>
<dbReference type="NCBIfam" id="TIGR00860">
    <property type="entry name" value="LIC"/>
    <property type="match status" value="1"/>
</dbReference>
<evidence type="ECO:0000256" key="9">
    <source>
        <dbReference type="ARBA" id="ARBA00023136"/>
    </source>
</evidence>
<dbReference type="CDD" id="cd19049">
    <property type="entry name" value="LGIC_TM_anion"/>
    <property type="match status" value="1"/>
</dbReference>
<feature type="domain" description="Neurotransmitter-gated ion-channel transmembrane" evidence="14">
    <location>
        <begin position="301"/>
        <end position="412"/>
    </location>
</feature>
<evidence type="ECO:0000313" key="16">
    <source>
        <dbReference type="Proteomes" id="UP000735302"/>
    </source>
</evidence>
<dbReference type="PANTHER" id="PTHR18945">
    <property type="entry name" value="NEUROTRANSMITTER GATED ION CHANNEL"/>
    <property type="match status" value="1"/>
</dbReference>
<comment type="subcellular location">
    <subcellularLocation>
        <location evidence="2">Cell membrane</location>
    </subcellularLocation>
    <subcellularLocation>
        <location evidence="1">Membrane</location>
        <topology evidence="1">Multi-pass membrane protein</topology>
    </subcellularLocation>
</comment>
<dbReference type="Gene3D" id="2.70.170.10">
    <property type="entry name" value="Neurotransmitter-gated ion-channel ligand-binding domain"/>
    <property type="match status" value="1"/>
</dbReference>
<reference evidence="15 16" key="1">
    <citation type="journal article" date="2021" name="Elife">
        <title>Chloroplast acquisition without the gene transfer in kleptoplastic sea slugs, Plakobranchus ocellatus.</title>
        <authorList>
            <person name="Maeda T."/>
            <person name="Takahashi S."/>
            <person name="Yoshida T."/>
            <person name="Shimamura S."/>
            <person name="Takaki Y."/>
            <person name="Nagai Y."/>
            <person name="Toyoda A."/>
            <person name="Suzuki Y."/>
            <person name="Arimoto A."/>
            <person name="Ishii H."/>
            <person name="Satoh N."/>
            <person name="Nishiyama T."/>
            <person name="Hasebe M."/>
            <person name="Maruyama T."/>
            <person name="Minagawa J."/>
            <person name="Obokata J."/>
            <person name="Shigenobu S."/>
        </authorList>
    </citation>
    <scope>NUCLEOTIDE SEQUENCE [LARGE SCALE GENOMIC DNA]</scope>
</reference>
<keyword evidence="6 11" id="KW-0732">Signal</keyword>
<evidence type="ECO:0000256" key="8">
    <source>
        <dbReference type="ARBA" id="ARBA00023065"/>
    </source>
</evidence>
<keyword evidence="7 11" id="KW-1133">Transmembrane helix</keyword>
<dbReference type="InterPro" id="IPR036719">
    <property type="entry name" value="Neuro-gated_channel_TM_sf"/>
</dbReference>